<evidence type="ECO:0000256" key="10">
    <source>
        <dbReference type="SAM" id="MobiDB-lite"/>
    </source>
</evidence>
<dbReference type="KEGG" id="arue:QQX03_09985"/>
<evidence type="ECO:0000256" key="6">
    <source>
        <dbReference type="ARBA" id="ARBA00022989"/>
    </source>
</evidence>
<name>A0A9Y2B7C5_9SPHN</name>
<feature type="transmembrane region" description="Helical" evidence="9">
    <location>
        <begin position="52"/>
        <end position="78"/>
    </location>
</feature>
<dbReference type="HAMAP" id="MF_00911">
    <property type="entry name" value="FtsQ_subfam"/>
    <property type="match status" value="1"/>
</dbReference>
<dbReference type="GO" id="GO:0090529">
    <property type="term" value="P:cell septum assembly"/>
    <property type="evidence" value="ECO:0007669"/>
    <property type="project" value="InterPro"/>
</dbReference>
<keyword evidence="5 9" id="KW-0812">Transmembrane</keyword>
<dbReference type="InterPro" id="IPR013685">
    <property type="entry name" value="POTRA_FtsQ_type"/>
</dbReference>
<organism evidence="12 13">
    <name type="scientific">Altererythrobacter rubellus</name>
    <dbReference type="NCBI Taxonomy" id="2173831"/>
    <lineage>
        <taxon>Bacteria</taxon>
        <taxon>Pseudomonadati</taxon>
        <taxon>Pseudomonadota</taxon>
        <taxon>Alphaproteobacteria</taxon>
        <taxon>Sphingomonadales</taxon>
        <taxon>Erythrobacteraceae</taxon>
        <taxon>Altererythrobacter</taxon>
    </lineage>
</organism>
<comment type="subcellular location">
    <subcellularLocation>
        <location evidence="9">Cell inner membrane</location>
        <topology evidence="9">Single-pass type II membrane protein</topology>
    </subcellularLocation>
    <subcellularLocation>
        <location evidence="1">Membrane</location>
    </subcellularLocation>
    <text evidence="9">Localizes to the division septum.</text>
</comment>
<evidence type="ECO:0000256" key="1">
    <source>
        <dbReference type="ARBA" id="ARBA00004370"/>
    </source>
</evidence>
<reference evidence="12 13" key="1">
    <citation type="submission" date="2023-06" db="EMBL/GenBank/DDBJ databases">
        <title>Altererythrobacter rubellus NBRC 112769 genome.</title>
        <authorList>
            <person name="Zhang K."/>
        </authorList>
    </citation>
    <scope>NUCLEOTIDE SEQUENCE [LARGE SCALE GENOMIC DNA]</scope>
    <source>
        <strain evidence="12 13">NBRC 112769</strain>
    </source>
</reference>
<keyword evidence="6 9" id="KW-1133">Transmembrane helix</keyword>
<dbReference type="Pfam" id="PF03799">
    <property type="entry name" value="FtsQ_DivIB_C"/>
    <property type="match status" value="1"/>
</dbReference>
<evidence type="ECO:0000256" key="8">
    <source>
        <dbReference type="ARBA" id="ARBA00023306"/>
    </source>
</evidence>
<evidence type="ECO:0000256" key="9">
    <source>
        <dbReference type="HAMAP-Rule" id="MF_00911"/>
    </source>
</evidence>
<proteinExistence type="inferred from homology"/>
<feature type="domain" description="POTRA" evidence="11">
    <location>
        <begin position="91"/>
        <end position="159"/>
    </location>
</feature>
<dbReference type="InterPro" id="IPR026579">
    <property type="entry name" value="FtsQ"/>
</dbReference>
<feature type="compositionally biased region" description="Low complexity" evidence="10">
    <location>
        <begin position="1"/>
        <end position="22"/>
    </location>
</feature>
<dbReference type="Gene3D" id="3.10.20.310">
    <property type="entry name" value="membrane protein fhac"/>
    <property type="match status" value="1"/>
</dbReference>
<evidence type="ECO:0000256" key="2">
    <source>
        <dbReference type="ARBA" id="ARBA00022475"/>
    </source>
</evidence>
<dbReference type="PANTHER" id="PTHR35851">
    <property type="entry name" value="CELL DIVISION PROTEIN FTSQ"/>
    <property type="match status" value="1"/>
</dbReference>
<keyword evidence="4 9" id="KW-0132">Cell division</keyword>
<evidence type="ECO:0000259" key="11">
    <source>
        <dbReference type="PROSITE" id="PS51779"/>
    </source>
</evidence>
<gene>
    <name evidence="9" type="primary">ftsQ</name>
    <name evidence="12" type="ORF">QQX03_09985</name>
</gene>
<evidence type="ECO:0000256" key="7">
    <source>
        <dbReference type="ARBA" id="ARBA00023136"/>
    </source>
</evidence>
<dbReference type="AlphaFoldDB" id="A0A9Y2B7C5"/>
<evidence type="ECO:0000313" key="12">
    <source>
        <dbReference type="EMBL" id="WIW95271.1"/>
    </source>
</evidence>
<keyword evidence="7 9" id="KW-0472">Membrane</keyword>
<evidence type="ECO:0000256" key="5">
    <source>
        <dbReference type="ARBA" id="ARBA00022692"/>
    </source>
</evidence>
<evidence type="ECO:0000313" key="13">
    <source>
        <dbReference type="Proteomes" id="UP001231445"/>
    </source>
</evidence>
<accession>A0A9Y2B7C5</accession>
<keyword evidence="2 9" id="KW-1003">Cell membrane</keyword>
<comment type="similarity">
    <text evidence="9">Belongs to the FtsQ/DivIB family. FtsQ subfamily.</text>
</comment>
<dbReference type="InterPro" id="IPR005548">
    <property type="entry name" value="Cell_div_FtsQ/DivIB_C"/>
</dbReference>
<keyword evidence="13" id="KW-1185">Reference proteome</keyword>
<sequence length="307" mass="33761">MATIRRSARGARSAAKANARANTARKAKKTTGGFIDWLMGLLPFTEEQLQRIFLWLIIAAALVAAWFIASISGATALVQAQISQSAANAGFEVRHVRVSGVERMNEDRVYERVVSQRNEPMPDVDVITIREELLELPWVKDARVSRQLPGTLAIDIVERVPHAVLQRPDHLVLVDVEGNELEPINRTDIGDRLVISGPGAVRQVKQLDNLLEAAPAISPQVRAAEWVGNRRWNLTFKSNQVLALPQGEDEAATALVSFARLDGQNRLIGGEVTTFDMRAPPRIYMRIPGRADRVLGGNDDGETTPDG</sequence>
<dbReference type="EMBL" id="CP127221">
    <property type="protein sequence ID" value="WIW95271.1"/>
    <property type="molecule type" value="Genomic_DNA"/>
</dbReference>
<protein>
    <recommendedName>
        <fullName evidence="9">Cell division protein FtsQ</fullName>
    </recommendedName>
</protein>
<dbReference type="RefSeq" id="WP_285975586.1">
    <property type="nucleotide sequence ID" value="NZ_CP127221.1"/>
</dbReference>
<dbReference type="InterPro" id="IPR034746">
    <property type="entry name" value="POTRA"/>
</dbReference>
<evidence type="ECO:0000256" key="3">
    <source>
        <dbReference type="ARBA" id="ARBA00022519"/>
    </source>
</evidence>
<dbReference type="GO" id="GO:0043093">
    <property type="term" value="P:FtsZ-dependent cytokinesis"/>
    <property type="evidence" value="ECO:0007669"/>
    <property type="project" value="UniProtKB-UniRule"/>
</dbReference>
<keyword evidence="3 9" id="KW-0997">Cell inner membrane</keyword>
<feature type="region of interest" description="Disordered" evidence="10">
    <location>
        <begin position="1"/>
        <end position="24"/>
    </location>
</feature>
<evidence type="ECO:0000256" key="4">
    <source>
        <dbReference type="ARBA" id="ARBA00022618"/>
    </source>
</evidence>
<dbReference type="Proteomes" id="UP001231445">
    <property type="component" value="Chromosome"/>
</dbReference>
<dbReference type="PANTHER" id="PTHR35851:SF1">
    <property type="entry name" value="CELL DIVISION PROTEIN FTSQ"/>
    <property type="match status" value="1"/>
</dbReference>
<dbReference type="GO" id="GO:0032153">
    <property type="term" value="C:cell division site"/>
    <property type="evidence" value="ECO:0007669"/>
    <property type="project" value="UniProtKB-UniRule"/>
</dbReference>
<dbReference type="Pfam" id="PF08478">
    <property type="entry name" value="POTRA_1"/>
    <property type="match status" value="1"/>
</dbReference>
<dbReference type="PROSITE" id="PS51779">
    <property type="entry name" value="POTRA"/>
    <property type="match status" value="1"/>
</dbReference>
<dbReference type="GO" id="GO:0005886">
    <property type="term" value="C:plasma membrane"/>
    <property type="evidence" value="ECO:0007669"/>
    <property type="project" value="UniProtKB-SubCell"/>
</dbReference>
<comment type="function">
    <text evidence="9">Essential cell division protein.</text>
</comment>
<keyword evidence="8 9" id="KW-0131">Cell cycle</keyword>